<dbReference type="Gene3D" id="1.10.630.10">
    <property type="entry name" value="Cytochrome P450"/>
    <property type="match status" value="1"/>
</dbReference>
<reference evidence="14" key="1">
    <citation type="journal article" date="2021" name="New Phytol.">
        <title>Evolutionary innovations through gain and loss of genes in the ectomycorrhizal Boletales.</title>
        <authorList>
            <person name="Wu G."/>
            <person name="Miyauchi S."/>
            <person name="Morin E."/>
            <person name="Kuo A."/>
            <person name="Drula E."/>
            <person name="Varga T."/>
            <person name="Kohler A."/>
            <person name="Feng B."/>
            <person name="Cao Y."/>
            <person name="Lipzen A."/>
            <person name="Daum C."/>
            <person name="Hundley H."/>
            <person name="Pangilinan J."/>
            <person name="Johnson J."/>
            <person name="Barry K."/>
            <person name="LaButti K."/>
            <person name="Ng V."/>
            <person name="Ahrendt S."/>
            <person name="Min B."/>
            <person name="Choi I.G."/>
            <person name="Park H."/>
            <person name="Plett J.M."/>
            <person name="Magnuson J."/>
            <person name="Spatafora J.W."/>
            <person name="Nagy L.G."/>
            <person name="Henrissat B."/>
            <person name="Grigoriev I.V."/>
            <person name="Yang Z.L."/>
            <person name="Xu J."/>
            <person name="Martin F.M."/>
        </authorList>
    </citation>
    <scope>NUCLEOTIDE SEQUENCE</scope>
    <source>
        <strain evidence="14">KKN 215</strain>
    </source>
</reference>
<evidence type="ECO:0000256" key="12">
    <source>
        <dbReference type="ARBA" id="ARBA00023136"/>
    </source>
</evidence>
<comment type="cofactor">
    <cofactor evidence="1">
        <name>heme</name>
        <dbReference type="ChEBI" id="CHEBI:30413"/>
    </cofactor>
</comment>
<organism evidence="14 15">
    <name type="scientific">Cristinia sonorae</name>
    <dbReference type="NCBI Taxonomy" id="1940300"/>
    <lineage>
        <taxon>Eukaryota</taxon>
        <taxon>Fungi</taxon>
        <taxon>Dikarya</taxon>
        <taxon>Basidiomycota</taxon>
        <taxon>Agaricomycotina</taxon>
        <taxon>Agaricomycetes</taxon>
        <taxon>Agaricomycetidae</taxon>
        <taxon>Agaricales</taxon>
        <taxon>Pleurotineae</taxon>
        <taxon>Stephanosporaceae</taxon>
        <taxon>Cristinia</taxon>
    </lineage>
</organism>
<accession>A0A8K0US82</accession>
<evidence type="ECO:0000313" key="15">
    <source>
        <dbReference type="Proteomes" id="UP000813824"/>
    </source>
</evidence>
<dbReference type="GO" id="GO:0016705">
    <property type="term" value="F:oxidoreductase activity, acting on paired donors, with incorporation or reduction of molecular oxygen"/>
    <property type="evidence" value="ECO:0007669"/>
    <property type="project" value="InterPro"/>
</dbReference>
<evidence type="ECO:0000256" key="13">
    <source>
        <dbReference type="ARBA" id="ARBA00023180"/>
    </source>
</evidence>
<dbReference type="InterPro" id="IPR001128">
    <property type="entry name" value="Cyt_P450"/>
</dbReference>
<keyword evidence="6" id="KW-0812">Transmembrane</keyword>
<comment type="caution">
    <text evidence="14">The sequence shown here is derived from an EMBL/GenBank/DDBJ whole genome shotgun (WGS) entry which is preliminary data.</text>
</comment>
<comment type="subcellular location">
    <subcellularLocation>
        <location evidence="2">Membrane</location>
        <topology evidence="2">Single-pass membrane protein</topology>
    </subcellularLocation>
</comment>
<dbReference type="AlphaFoldDB" id="A0A8K0US82"/>
<keyword evidence="10" id="KW-0408">Iron</keyword>
<evidence type="ECO:0000256" key="5">
    <source>
        <dbReference type="ARBA" id="ARBA00022617"/>
    </source>
</evidence>
<keyword evidence="5" id="KW-0349">Heme</keyword>
<comment type="pathway">
    <text evidence="3">Secondary metabolite biosynthesis.</text>
</comment>
<dbReference type="GO" id="GO:0004497">
    <property type="term" value="F:monooxygenase activity"/>
    <property type="evidence" value="ECO:0007669"/>
    <property type="project" value="UniProtKB-KW"/>
</dbReference>
<keyword evidence="9" id="KW-0560">Oxidoreductase</keyword>
<keyword evidence="11" id="KW-0503">Monooxygenase</keyword>
<protein>
    <submittedName>
        <fullName evidence="14">Cytochrome P450</fullName>
    </submittedName>
</protein>
<dbReference type="InterPro" id="IPR002401">
    <property type="entry name" value="Cyt_P450_E_grp-I"/>
</dbReference>
<keyword evidence="15" id="KW-1185">Reference proteome</keyword>
<dbReference type="PANTHER" id="PTHR46300:SF2">
    <property type="entry name" value="CYTOCHROME P450 MONOOXYGENASE ALNH-RELATED"/>
    <property type="match status" value="1"/>
</dbReference>
<keyword evidence="7" id="KW-0479">Metal-binding</keyword>
<evidence type="ECO:0000256" key="11">
    <source>
        <dbReference type="ARBA" id="ARBA00023033"/>
    </source>
</evidence>
<dbReference type="PRINTS" id="PR00463">
    <property type="entry name" value="EP450I"/>
</dbReference>
<dbReference type="InterPro" id="IPR036396">
    <property type="entry name" value="Cyt_P450_sf"/>
</dbReference>
<evidence type="ECO:0000256" key="10">
    <source>
        <dbReference type="ARBA" id="ARBA00023004"/>
    </source>
</evidence>
<evidence type="ECO:0000256" key="2">
    <source>
        <dbReference type="ARBA" id="ARBA00004167"/>
    </source>
</evidence>
<dbReference type="Pfam" id="PF00067">
    <property type="entry name" value="p450"/>
    <property type="match status" value="1"/>
</dbReference>
<gene>
    <name evidence="14" type="ORF">BXZ70DRAFT_890703</name>
</gene>
<sequence length="91" mass="10310">MIQRSSIQMISGGSDTSVSALKTFMLAMVLHPEARKRAQVELDTVIGKDRLPNFDDQPNLPFLTAIVRETIRWHPPTPLGTFPRFSKFSRI</sequence>
<keyword evidence="8" id="KW-1133">Transmembrane helix</keyword>
<evidence type="ECO:0000256" key="1">
    <source>
        <dbReference type="ARBA" id="ARBA00001971"/>
    </source>
</evidence>
<dbReference type="Proteomes" id="UP000813824">
    <property type="component" value="Unassembled WGS sequence"/>
</dbReference>
<dbReference type="PANTHER" id="PTHR46300">
    <property type="entry name" value="P450, PUTATIVE (EUROFUNG)-RELATED-RELATED"/>
    <property type="match status" value="1"/>
</dbReference>
<evidence type="ECO:0000256" key="9">
    <source>
        <dbReference type="ARBA" id="ARBA00023002"/>
    </source>
</evidence>
<evidence type="ECO:0000313" key="14">
    <source>
        <dbReference type="EMBL" id="KAH8102242.1"/>
    </source>
</evidence>
<name>A0A8K0US82_9AGAR</name>
<comment type="similarity">
    <text evidence="4">Belongs to the cytochrome P450 family.</text>
</comment>
<evidence type="ECO:0000256" key="4">
    <source>
        <dbReference type="ARBA" id="ARBA00010617"/>
    </source>
</evidence>
<evidence type="ECO:0000256" key="3">
    <source>
        <dbReference type="ARBA" id="ARBA00005179"/>
    </source>
</evidence>
<evidence type="ECO:0000256" key="6">
    <source>
        <dbReference type="ARBA" id="ARBA00022692"/>
    </source>
</evidence>
<evidence type="ECO:0000256" key="7">
    <source>
        <dbReference type="ARBA" id="ARBA00022723"/>
    </source>
</evidence>
<evidence type="ECO:0000256" key="8">
    <source>
        <dbReference type="ARBA" id="ARBA00022989"/>
    </source>
</evidence>
<dbReference type="GO" id="GO:0020037">
    <property type="term" value="F:heme binding"/>
    <property type="evidence" value="ECO:0007669"/>
    <property type="project" value="InterPro"/>
</dbReference>
<dbReference type="OrthoDB" id="2789670at2759"/>
<dbReference type="SUPFAM" id="SSF48264">
    <property type="entry name" value="Cytochrome P450"/>
    <property type="match status" value="1"/>
</dbReference>
<dbReference type="GO" id="GO:0005506">
    <property type="term" value="F:iron ion binding"/>
    <property type="evidence" value="ECO:0007669"/>
    <property type="project" value="InterPro"/>
</dbReference>
<keyword evidence="13" id="KW-0325">Glycoprotein</keyword>
<dbReference type="GO" id="GO:0016020">
    <property type="term" value="C:membrane"/>
    <property type="evidence" value="ECO:0007669"/>
    <property type="project" value="UniProtKB-SubCell"/>
</dbReference>
<dbReference type="InterPro" id="IPR050364">
    <property type="entry name" value="Cytochrome_P450_fung"/>
</dbReference>
<proteinExistence type="inferred from homology"/>
<keyword evidence="12" id="KW-0472">Membrane</keyword>
<dbReference type="EMBL" id="JAEVFJ010000010">
    <property type="protein sequence ID" value="KAH8102242.1"/>
    <property type="molecule type" value="Genomic_DNA"/>
</dbReference>